<name>A0A0L8HSK4_OCTBM</name>
<dbReference type="EMBL" id="KQ417377">
    <property type="protein sequence ID" value="KOF92186.1"/>
    <property type="molecule type" value="Genomic_DNA"/>
</dbReference>
<protein>
    <submittedName>
        <fullName evidence="1">Uncharacterized protein</fullName>
    </submittedName>
</protein>
<sequence>MSCEIDYIHTPTICRILGNQMGQQLIIAFNNRKSNTTELTRKLHRTQKKIIQNIKETIEQNNLFFYHK</sequence>
<reference evidence="1" key="1">
    <citation type="submission" date="2015-07" db="EMBL/GenBank/DDBJ databases">
        <title>MeaNS - Measles Nucleotide Surveillance Program.</title>
        <authorList>
            <person name="Tran T."/>
            <person name="Druce J."/>
        </authorList>
    </citation>
    <scope>NUCLEOTIDE SEQUENCE</scope>
    <source>
        <strain evidence="1">UCB-OBI-ISO-001</strain>
        <tissue evidence="1">Gonad</tissue>
    </source>
</reference>
<evidence type="ECO:0000313" key="1">
    <source>
        <dbReference type="EMBL" id="KOF92186.1"/>
    </source>
</evidence>
<accession>A0A0L8HSK4</accession>
<proteinExistence type="predicted"/>
<dbReference type="AlphaFoldDB" id="A0A0L8HSK4"/>
<gene>
    <name evidence="1" type="ORF">OCBIM_22007092mg</name>
</gene>
<organism evidence="1">
    <name type="scientific">Octopus bimaculoides</name>
    <name type="common">California two-spotted octopus</name>
    <dbReference type="NCBI Taxonomy" id="37653"/>
    <lineage>
        <taxon>Eukaryota</taxon>
        <taxon>Metazoa</taxon>
        <taxon>Spiralia</taxon>
        <taxon>Lophotrochozoa</taxon>
        <taxon>Mollusca</taxon>
        <taxon>Cephalopoda</taxon>
        <taxon>Coleoidea</taxon>
        <taxon>Octopodiformes</taxon>
        <taxon>Octopoda</taxon>
        <taxon>Incirrata</taxon>
        <taxon>Octopodidae</taxon>
        <taxon>Octopus</taxon>
    </lineage>
</organism>